<dbReference type="GO" id="GO:0046052">
    <property type="term" value="P:UTP catabolic process"/>
    <property type="evidence" value="ECO:0007669"/>
    <property type="project" value="TreeGrafter"/>
</dbReference>
<comment type="caution">
    <text evidence="2">The sequence shown here is derived from an EMBL/GenBank/DDBJ whole genome shotgun (WGS) entry which is preliminary data.</text>
</comment>
<dbReference type="Proteomes" id="UP000253919">
    <property type="component" value="Unassembled WGS sequence"/>
</dbReference>
<dbReference type="AlphaFoldDB" id="A0A369QSU6"/>
<accession>A0A369QSU6</accession>
<dbReference type="GO" id="GO:0046076">
    <property type="term" value="P:dTTP catabolic process"/>
    <property type="evidence" value="ECO:0007669"/>
    <property type="project" value="TreeGrafter"/>
</dbReference>
<keyword evidence="3" id="KW-1185">Reference proteome</keyword>
<protein>
    <submittedName>
        <fullName evidence="2">ATP diphosphatase</fullName>
        <ecNumber evidence="2">3.6.1.8</ecNumber>
    </submittedName>
</protein>
<sequence>MGGVPVSLPALVKAMRIQEKARGAGFDWENKAQVWEKVEEELEEFKSEYQLKEEQAINQEKATAEFGDLLFSLINFARFIDINPEEALEKTNLKFIKRFKYLEQEAGKTGKSLAQMTLAEMDVYWEQAKKEF</sequence>
<name>A0A369QSU6_9BACT</name>
<dbReference type="GO" id="GO:0046047">
    <property type="term" value="P:TTP catabolic process"/>
    <property type="evidence" value="ECO:0007669"/>
    <property type="project" value="TreeGrafter"/>
</dbReference>
<organism evidence="2 3">
    <name type="scientific">Adhaeribacter pallidiroseus</name>
    <dbReference type="NCBI Taxonomy" id="2072847"/>
    <lineage>
        <taxon>Bacteria</taxon>
        <taxon>Pseudomonadati</taxon>
        <taxon>Bacteroidota</taxon>
        <taxon>Cytophagia</taxon>
        <taxon>Cytophagales</taxon>
        <taxon>Hymenobacteraceae</taxon>
        <taxon>Adhaeribacter</taxon>
    </lineage>
</organism>
<feature type="coiled-coil region" evidence="1">
    <location>
        <begin position="35"/>
        <end position="62"/>
    </location>
</feature>
<dbReference type="InterPro" id="IPR011551">
    <property type="entry name" value="NTP_PyrPHydrolase_MazG"/>
</dbReference>
<dbReference type="GO" id="GO:0046081">
    <property type="term" value="P:dUTP catabolic process"/>
    <property type="evidence" value="ECO:0007669"/>
    <property type="project" value="TreeGrafter"/>
</dbReference>
<dbReference type="GO" id="GO:0046061">
    <property type="term" value="P:dATP catabolic process"/>
    <property type="evidence" value="ECO:0007669"/>
    <property type="project" value="TreeGrafter"/>
</dbReference>
<evidence type="ECO:0000313" key="3">
    <source>
        <dbReference type="Proteomes" id="UP000253919"/>
    </source>
</evidence>
<dbReference type="InterPro" id="IPR048011">
    <property type="entry name" value="NTP-PPase_MazG-like_C"/>
</dbReference>
<dbReference type="CDD" id="cd11529">
    <property type="entry name" value="NTP-PPase_MazG_Cterm"/>
    <property type="match status" value="1"/>
</dbReference>
<dbReference type="FunFam" id="1.10.287.1080:FF:000003">
    <property type="entry name" value="Nucleoside triphosphate pyrophosphohydrolase"/>
    <property type="match status" value="1"/>
</dbReference>
<evidence type="ECO:0000256" key="1">
    <source>
        <dbReference type="SAM" id="Coils"/>
    </source>
</evidence>
<keyword evidence="2" id="KW-0378">Hydrolase</keyword>
<dbReference type="EMBL" id="QASA01000001">
    <property type="protein sequence ID" value="RDC66287.1"/>
    <property type="molecule type" value="Genomic_DNA"/>
</dbReference>
<dbReference type="Gene3D" id="1.10.287.1080">
    <property type="entry name" value="MazG-like"/>
    <property type="match status" value="1"/>
</dbReference>
<dbReference type="GO" id="GO:0047693">
    <property type="term" value="F:ATP diphosphatase activity"/>
    <property type="evidence" value="ECO:0007669"/>
    <property type="project" value="UniProtKB-EC"/>
</dbReference>
<reference evidence="2 3" key="1">
    <citation type="submission" date="2018-04" db="EMBL/GenBank/DDBJ databases">
        <title>Adhaeribacter sp. HMF7616 genome sequencing and assembly.</title>
        <authorList>
            <person name="Kang H."/>
            <person name="Kang J."/>
            <person name="Cha I."/>
            <person name="Kim H."/>
            <person name="Joh K."/>
        </authorList>
    </citation>
    <scope>NUCLEOTIDE SEQUENCE [LARGE SCALE GENOMIC DNA]</scope>
    <source>
        <strain evidence="2 3">HMF7616</strain>
    </source>
</reference>
<dbReference type="GO" id="GO:0006203">
    <property type="term" value="P:dGTP catabolic process"/>
    <property type="evidence" value="ECO:0007669"/>
    <property type="project" value="TreeGrafter"/>
</dbReference>
<proteinExistence type="predicted"/>
<evidence type="ECO:0000313" key="2">
    <source>
        <dbReference type="EMBL" id="RDC66287.1"/>
    </source>
</evidence>
<dbReference type="PANTHER" id="PTHR30522">
    <property type="entry name" value="NUCLEOSIDE TRIPHOSPHATE PYROPHOSPHOHYDROLASE"/>
    <property type="match status" value="1"/>
</dbReference>
<dbReference type="SUPFAM" id="SSF101386">
    <property type="entry name" value="all-alpha NTP pyrophosphatases"/>
    <property type="match status" value="1"/>
</dbReference>
<dbReference type="EC" id="3.6.1.8" evidence="2"/>
<dbReference type="PANTHER" id="PTHR30522:SF0">
    <property type="entry name" value="NUCLEOSIDE TRIPHOSPHATE PYROPHOSPHOHYDROLASE"/>
    <property type="match status" value="1"/>
</dbReference>
<gene>
    <name evidence="2" type="primary">mazG</name>
    <name evidence="2" type="ORF">AHMF7616_04918</name>
</gene>
<keyword evidence="1" id="KW-0175">Coiled coil</keyword>